<feature type="domain" description="DHFR" evidence="8">
    <location>
        <begin position="1"/>
        <end position="155"/>
    </location>
</feature>
<sequence length="155" mass="17676">MITIIVAVDESNLIGTSNSANGMAWHNKEDFQHFKQTTLHHTLVMGRKTYEAIGRPLPQRHTIVITRGEMDDDRVEVRHSLDEVLDEFKNSDEDLMICGGASIYKQALGVANRMLLSRIPGKHDGDTYFPDIKQSGLRLSEKKPFDTFTLEIYER</sequence>
<evidence type="ECO:0000256" key="5">
    <source>
        <dbReference type="ARBA" id="ARBA00022857"/>
    </source>
</evidence>
<keyword evidence="4 7" id="KW-0554">One-carbon metabolism</keyword>
<evidence type="ECO:0000256" key="6">
    <source>
        <dbReference type="ARBA" id="ARBA00023002"/>
    </source>
</evidence>
<dbReference type="PANTHER" id="PTHR48069">
    <property type="entry name" value="DIHYDROFOLATE REDUCTASE"/>
    <property type="match status" value="1"/>
</dbReference>
<comment type="pathway">
    <text evidence="1 7">Cofactor biosynthesis; tetrahydrofolate biosynthesis; 5,6,7,8-tetrahydrofolate from 7,8-dihydrofolate: step 1/1.</text>
</comment>
<accession>A0A1H6VZJ6</accession>
<dbReference type="GO" id="GO:0046654">
    <property type="term" value="P:tetrahydrofolate biosynthetic process"/>
    <property type="evidence" value="ECO:0007669"/>
    <property type="project" value="UniProtKB-UniPathway"/>
</dbReference>
<name>A0A1H6VZJ6_9FIRM</name>
<evidence type="ECO:0000259" key="8">
    <source>
        <dbReference type="PROSITE" id="PS51330"/>
    </source>
</evidence>
<dbReference type="GO" id="GO:0004146">
    <property type="term" value="F:dihydrofolate reductase activity"/>
    <property type="evidence" value="ECO:0007669"/>
    <property type="project" value="UniProtKB-EC"/>
</dbReference>
<evidence type="ECO:0000256" key="4">
    <source>
        <dbReference type="ARBA" id="ARBA00022563"/>
    </source>
</evidence>
<dbReference type="Proteomes" id="UP000183028">
    <property type="component" value="Unassembled WGS sequence"/>
</dbReference>
<protein>
    <recommendedName>
        <fullName evidence="3 7">Dihydrofolate reductase</fullName>
        <ecNumber evidence="3 7">1.5.1.3</ecNumber>
    </recommendedName>
</protein>
<dbReference type="PIRSF" id="PIRSF000194">
    <property type="entry name" value="DHFR"/>
    <property type="match status" value="1"/>
</dbReference>
<keyword evidence="10" id="KW-1185">Reference proteome</keyword>
<evidence type="ECO:0000256" key="1">
    <source>
        <dbReference type="ARBA" id="ARBA00004903"/>
    </source>
</evidence>
<dbReference type="InterPro" id="IPR024072">
    <property type="entry name" value="DHFR-like_dom_sf"/>
</dbReference>
<evidence type="ECO:0000256" key="3">
    <source>
        <dbReference type="ARBA" id="ARBA00012856"/>
    </source>
</evidence>
<dbReference type="STRING" id="322505.SAMN04487836_10733"/>
<dbReference type="CDD" id="cd00209">
    <property type="entry name" value="DHFR"/>
    <property type="match status" value="1"/>
</dbReference>
<evidence type="ECO:0000256" key="7">
    <source>
        <dbReference type="PIRNR" id="PIRNR000194"/>
    </source>
</evidence>
<dbReference type="InterPro" id="IPR012259">
    <property type="entry name" value="DHFR"/>
</dbReference>
<dbReference type="EMBL" id="FNYK01000052">
    <property type="protein sequence ID" value="SEJ07227.1"/>
    <property type="molecule type" value="Genomic_DNA"/>
</dbReference>
<evidence type="ECO:0000313" key="10">
    <source>
        <dbReference type="Proteomes" id="UP000183028"/>
    </source>
</evidence>
<dbReference type="AlphaFoldDB" id="A0A1H6VZJ6"/>
<dbReference type="Gene3D" id="3.40.430.10">
    <property type="entry name" value="Dihydrofolate Reductase, subunit A"/>
    <property type="match status" value="1"/>
</dbReference>
<dbReference type="GO" id="GO:0006730">
    <property type="term" value="P:one-carbon metabolic process"/>
    <property type="evidence" value="ECO:0007669"/>
    <property type="project" value="UniProtKB-KW"/>
</dbReference>
<evidence type="ECO:0000313" key="9">
    <source>
        <dbReference type="EMBL" id="SEJ07227.1"/>
    </source>
</evidence>
<dbReference type="PANTHER" id="PTHR48069:SF3">
    <property type="entry name" value="DIHYDROFOLATE REDUCTASE"/>
    <property type="match status" value="1"/>
</dbReference>
<gene>
    <name evidence="9" type="ORF">SAMN04487834_105210</name>
</gene>
<dbReference type="PRINTS" id="PR00070">
    <property type="entry name" value="DHFR"/>
</dbReference>
<dbReference type="GO" id="GO:0050661">
    <property type="term" value="F:NADP binding"/>
    <property type="evidence" value="ECO:0007669"/>
    <property type="project" value="InterPro"/>
</dbReference>
<dbReference type="OrthoDB" id="9804315at2"/>
<organism evidence="9 10">
    <name type="scientific">Sharpea azabuensis</name>
    <dbReference type="NCBI Taxonomy" id="322505"/>
    <lineage>
        <taxon>Bacteria</taxon>
        <taxon>Bacillati</taxon>
        <taxon>Bacillota</taxon>
        <taxon>Erysipelotrichia</taxon>
        <taxon>Erysipelotrichales</taxon>
        <taxon>Coprobacillaceae</taxon>
        <taxon>Sharpea</taxon>
    </lineage>
</organism>
<comment type="function">
    <text evidence="7">Key enzyme in folate metabolism. Catalyzes an essential reaction for de novo glycine and purine synthesis, and for DNA precursor synthesis.</text>
</comment>
<keyword evidence="5 7" id="KW-0521">NADP</keyword>
<dbReference type="PROSITE" id="PS51330">
    <property type="entry name" value="DHFR_2"/>
    <property type="match status" value="1"/>
</dbReference>
<dbReference type="Pfam" id="PF00186">
    <property type="entry name" value="DHFR_1"/>
    <property type="match status" value="1"/>
</dbReference>
<evidence type="ECO:0000256" key="2">
    <source>
        <dbReference type="ARBA" id="ARBA00009539"/>
    </source>
</evidence>
<keyword evidence="6 7" id="KW-0560">Oxidoreductase</keyword>
<comment type="similarity">
    <text evidence="2 7">Belongs to the dihydrofolate reductase family.</text>
</comment>
<dbReference type="InterPro" id="IPR001796">
    <property type="entry name" value="DHFR_dom"/>
</dbReference>
<dbReference type="RefSeq" id="WP_074732526.1">
    <property type="nucleotide sequence ID" value="NZ_FNYK01000052.1"/>
</dbReference>
<dbReference type="GO" id="GO:0046452">
    <property type="term" value="P:dihydrofolate metabolic process"/>
    <property type="evidence" value="ECO:0007669"/>
    <property type="project" value="TreeGrafter"/>
</dbReference>
<comment type="catalytic activity">
    <reaction evidence="7">
        <text>(6S)-5,6,7,8-tetrahydrofolate + NADP(+) = 7,8-dihydrofolate + NADPH + H(+)</text>
        <dbReference type="Rhea" id="RHEA:15009"/>
        <dbReference type="ChEBI" id="CHEBI:15378"/>
        <dbReference type="ChEBI" id="CHEBI:57451"/>
        <dbReference type="ChEBI" id="CHEBI:57453"/>
        <dbReference type="ChEBI" id="CHEBI:57783"/>
        <dbReference type="ChEBI" id="CHEBI:58349"/>
        <dbReference type="EC" id="1.5.1.3"/>
    </reaction>
</comment>
<dbReference type="SUPFAM" id="SSF53597">
    <property type="entry name" value="Dihydrofolate reductase-like"/>
    <property type="match status" value="1"/>
</dbReference>
<proteinExistence type="inferred from homology"/>
<dbReference type="EC" id="1.5.1.3" evidence="3 7"/>
<dbReference type="UniPathway" id="UPA00077">
    <property type="reaction ID" value="UER00158"/>
</dbReference>
<dbReference type="GO" id="GO:0005829">
    <property type="term" value="C:cytosol"/>
    <property type="evidence" value="ECO:0007669"/>
    <property type="project" value="TreeGrafter"/>
</dbReference>
<reference evidence="10" key="1">
    <citation type="submission" date="2016-10" db="EMBL/GenBank/DDBJ databases">
        <authorList>
            <person name="Varghese N."/>
        </authorList>
    </citation>
    <scope>NUCLEOTIDE SEQUENCE [LARGE SCALE GENOMIC DNA]</scope>
    <source>
        <strain evidence="10">DSM 20406</strain>
    </source>
</reference>
<dbReference type="eggNOG" id="COG0262">
    <property type="taxonomic scope" value="Bacteria"/>
</dbReference>
<dbReference type="GO" id="GO:0046655">
    <property type="term" value="P:folic acid metabolic process"/>
    <property type="evidence" value="ECO:0007669"/>
    <property type="project" value="TreeGrafter"/>
</dbReference>